<feature type="region of interest" description="Disordered" evidence="1">
    <location>
        <begin position="53"/>
        <end position="91"/>
    </location>
</feature>
<dbReference type="AlphaFoldDB" id="A0A918E9J3"/>
<protein>
    <recommendedName>
        <fullName evidence="4">ATP-grasp-modified RiPP</fullName>
    </recommendedName>
</protein>
<dbReference type="RefSeq" id="WP_189144189.1">
    <property type="nucleotide sequence ID" value="NZ_BMNK01000022.1"/>
</dbReference>
<dbReference type="Pfam" id="PF14408">
    <property type="entry name" value="Actino_peptide"/>
    <property type="match status" value="1"/>
</dbReference>
<proteinExistence type="predicted"/>
<reference evidence="2" key="1">
    <citation type="journal article" date="2014" name="Int. J. Syst. Evol. Microbiol.">
        <title>Complete genome sequence of Corynebacterium casei LMG S-19264T (=DSM 44701T), isolated from a smear-ripened cheese.</title>
        <authorList>
            <consortium name="US DOE Joint Genome Institute (JGI-PGF)"/>
            <person name="Walter F."/>
            <person name="Albersmeier A."/>
            <person name="Kalinowski J."/>
            <person name="Ruckert C."/>
        </authorList>
    </citation>
    <scope>NUCLEOTIDE SEQUENCE</scope>
    <source>
        <strain evidence="2">CGMCC 4.7430</strain>
    </source>
</reference>
<evidence type="ECO:0008006" key="4">
    <source>
        <dbReference type="Google" id="ProtNLM"/>
    </source>
</evidence>
<gene>
    <name evidence="2" type="ORF">GCM10012278_82200</name>
</gene>
<dbReference type="InterPro" id="IPR025843">
    <property type="entry name" value="Actino_peptide"/>
</dbReference>
<organism evidence="2 3">
    <name type="scientific">Nonomuraea glycinis</name>
    <dbReference type="NCBI Taxonomy" id="2047744"/>
    <lineage>
        <taxon>Bacteria</taxon>
        <taxon>Bacillati</taxon>
        <taxon>Actinomycetota</taxon>
        <taxon>Actinomycetes</taxon>
        <taxon>Streptosporangiales</taxon>
        <taxon>Streptosporangiaceae</taxon>
        <taxon>Nonomuraea</taxon>
    </lineage>
</organism>
<dbReference type="EMBL" id="BMNK01000022">
    <property type="protein sequence ID" value="GGP16831.1"/>
    <property type="molecule type" value="Genomic_DNA"/>
</dbReference>
<comment type="caution">
    <text evidence="2">The sequence shown here is derived from an EMBL/GenBank/DDBJ whole genome shotgun (WGS) entry which is preliminary data.</text>
</comment>
<evidence type="ECO:0000313" key="3">
    <source>
        <dbReference type="Proteomes" id="UP000660745"/>
    </source>
</evidence>
<sequence length="91" mass="9896">MSATKDQPARPWGMSRTTENLPEASRPWVATRLDPETQLAIFYDEKGATIDITSGEGSSRTYASVSMSRPHDGATNAPQHADDSPTDNETD</sequence>
<dbReference type="InterPro" id="IPR026496">
    <property type="entry name" value="GRASP_targ"/>
</dbReference>
<dbReference type="Proteomes" id="UP000660745">
    <property type="component" value="Unassembled WGS sequence"/>
</dbReference>
<evidence type="ECO:0000256" key="1">
    <source>
        <dbReference type="SAM" id="MobiDB-lite"/>
    </source>
</evidence>
<feature type="region of interest" description="Disordered" evidence="1">
    <location>
        <begin position="1"/>
        <end position="28"/>
    </location>
</feature>
<evidence type="ECO:0000313" key="2">
    <source>
        <dbReference type="EMBL" id="GGP16831.1"/>
    </source>
</evidence>
<accession>A0A918E9J3</accession>
<name>A0A918E9J3_9ACTN</name>
<dbReference type="NCBIfam" id="TIGR04186">
    <property type="entry name" value="GRASP_targ"/>
    <property type="match status" value="1"/>
</dbReference>
<keyword evidence="3" id="KW-1185">Reference proteome</keyword>
<reference evidence="2" key="2">
    <citation type="submission" date="2020-09" db="EMBL/GenBank/DDBJ databases">
        <authorList>
            <person name="Sun Q."/>
            <person name="Zhou Y."/>
        </authorList>
    </citation>
    <scope>NUCLEOTIDE SEQUENCE</scope>
    <source>
        <strain evidence="2">CGMCC 4.7430</strain>
    </source>
</reference>
<feature type="compositionally biased region" description="Polar residues" evidence="1">
    <location>
        <begin position="53"/>
        <end position="67"/>
    </location>
</feature>